<name>A0AAD1Y5H3_EUPCR</name>
<organism evidence="1 2">
    <name type="scientific">Euplotes crassus</name>
    <dbReference type="NCBI Taxonomy" id="5936"/>
    <lineage>
        <taxon>Eukaryota</taxon>
        <taxon>Sar</taxon>
        <taxon>Alveolata</taxon>
        <taxon>Ciliophora</taxon>
        <taxon>Intramacronucleata</taxon>
        <taxon>Spirotrichea</taxon>
        <taxon>Hypotrichia</taxon>
        <taxon>Euplotida</taxon>
        <taxon>Euplotidae</taxon>
        <taxon>Moneuplotes</taxon>
    </lineage>
</organism>
<dbReference type="AlphaFoldDB" id="A0AAD1Y5H3"/>
<comment type="caution">
    <text evidence="1">The sequence shown here is derived from an EMBL/GenBank/DDBJ whole genome shotgun (WGS) entry which is preliminary data.</text>
</comment>
<keyword evidence="2" id="KW-1185">Reference proteome</keyword>
<protein>
    <submittedName>
        <fullName evidence="1">Uncharacterized protein</fullName>
    </submittedName>
</protein>
<dbReference type="EMBL" id="CAMPGE010026545">
    <property type="protein sequence ID" value="CAI2384226.1"/>
    <property type="molecule type" value="Genomic_DNA"/>
</dbReference>
<evidence type="ECO:0000313" key="2">
    <source>
        <dbReference type="Proteomes" id="UP001295684"/>
    </source>
</evidence>
<reference evidence="1" key="1">
    <citation type="submission" date="2023-07" db="EMBL/GenBank/DDBJ databases">
        <authorList>
            <consortium name="AG Swart"/>
            <person name="Singh M."/>
            <person name="Singh A."/>
            <person name="Seah K."/>
            <person name="Emmerich C."/>
        </authorList>
    </citation>
    <scope>NUCLEOTIDE SEQUENCE</scope>
    <source>
        <strain evidence="1">DP1</strain>
    </source>
</reference>
<proteinExistence type="predicted"/>
<accession>A0AAD1Y5H3</accession>
<dbReference type="Proteomes" id="UP001295684">
    <property type="component" value="Unassembled WGS sequence"/>
</dbReference>
<sequence>MATFKCDDGECDENAVLYFPDMDKAWCEMHKPELECMQKGEKINFSDIESELSCFEKLVNEVKILYPENPDEGIFYSASMVSATDSLNRSSNGRSNEEAPNNISEKSMIDVIQELKQDLANAADTRDWTQCLKIREEMHLKLLNYLNEEGEKYWGENKIENNAEKALALVKGTLMLTLENQVRESDVNSSQYQMTNNEVNSEVIDPSSHENNQSQGGRYESNIYFPAFQDSNLIIQKHPDEEEKESPTKPISNPKKLDSAQVLSYMNKSQNAPTSFESLDGNDHRDINNLPSLNTLVKKEICKPRENVHKNTFCLLTEEDDEKMMNLASKTILYKRNNIFQAAKPVIKKIVYFFKNLILVNLPTFAEVNAEYSEKAIRENLHTPDYKDFKITWNLNDLDDLNFFNQINKRFIYLGTVIITKVPLRNDKVNDFLRDFFPSSTRWFSFNKYGENRDSYENYREDLLKALEHTTEKVEIYNYNLSQKQFVELLKHAQDKKIVRFGNCKIELCHDQELEVNLDDSIIEKLSFVNCGSPENGDWNKNSSTFEKIIKSLSKFPNFKAKFPDIEISEHDLQLDKAKAILKDCDLSPDILTKYL</sequence>
<gene>
    <name evidence="1" type="ORF">ECRASSUSDP1_LOCUS25748</name>
</gene>
<evidence type="ECO:0000313" key="1">
    <source>
        <dbReference type="EMBL" id="CAI2384226.1"/>
    </source>
</evidence>